<keyword evidence="4 8" id="KW-0812">Transmembrane</keyword>
<evidence type="ECO:0000313" key="12">
    <source>
        <dbReference type="Proteomes" id="UP000037778"/>
    </source>
</evidence>
<dbReference type="Pfam" id="PF04239">
    <property type="entry name" value="DUF421"/>
    <property type="match status" value="1"/>
</dbReference>
<feature type="region of interest" description="Disordered" evidence="7">
    <location>
        <begin position="406"/>
        <end position="435"/>
    </location>
</feature>
<dbReference type="AlphaFoldDB" id="A0A0M9DC49"/>
<feature type="transmembrane region" description="Helical" evidence="8">
    <location>
        <begin position="215"/>
        <end position="235"/>
    </location>
</feature>
<dbReference type="RefSeq" id="WP_080998136.1">
    <property type="nucleotide sequence ID" value="NZ_JXCY01000007.1"/>
</dbReference>
<comment type="subcellular location">
    <subcellularLocation>
        <location evidence="1">Cell membrane</location>
        <topology evidence="1">Multi-pass membrane protein</topology>
    </subcellularLocation>
</comment>
<dbReference type="PANTHER" id="PTHR34582">
    <property type="entry name" value="UPF0702 TRANSMEMBRANE PROTEIN YCAP"/>
    <property type="match status" value="1"/>
</dbReference>
<feature type="domain" description="YetF C-terminal" evidence="9">
    <location>
        <begin position="239"/>
        <end position="354"/>
    </location>
</feature>
<gene>
    <name evidence="11" type="ORF">RZ71_02470</name>
</gene>
<reference evidence="11 12" key="1">
    <citation type="journal article" date="2015" name="Genome Biol. Evol.">
        <title>Functionally Structured Genomes in Lactobacillus kunkeei Colonizing the Honey Crop and Food Products of Honeybees and Stingless Bees.</title>
        <authorList>
            <person name="Tamarit D."/>
            <person name="Ellegaard K.M."/>
            <person name="Wikander J."/>
            <person name="Olofsson T."/>
            <person name="Vasquez A."/>
            <person name="Andersson S.G."/>
        </authorList>
    </citation>
    <scope>NUCLEOTIDE SEQUENCE [LARGE SCALE GENOMIC DNA]</scope>
    <source>
        <strain evidence="11 12">LAko</strain>
    </source>
</reference>
<keyword evidence="12" id="KW-1185">Reference proteome</keyword>
<feature type="compositionally biased region" description="Polar residues" evidence="7">
    <location>
        <begin position="425"/>
        <end position="435"/>
    </location>
</feature>
<evidence type="ECO:0000259" key="10">
    <source>
        <dbReference type="Pfam" id="PF20730"/>
    </source>
</evidence>
<evidence type="ECO:0000256" key="3">
    <source>
        <dbReference type="ARBA" id="ARBA00022475"/>
    </source>
</evidence>
<keyword evidence="6 8" id="KW-0472">Membrane</keyword>
<feature type="domain" description="YetF-like N-terminal transmembrane" evidence="10">
    <location>
        <begin position="160"/>
        <end position="234"/>
    </location>
</feature>
<evidence type="ECO:0000256" key="7">
    <source>
        <dbReference type="SAM" id="MobiDB-lite"/>
    </source>
</evidence>
<comment type="similarity">
    <text evidence="2">Belongs to the UPF0702 family.</text>
</comment>
<dbReference type="EMBL" id="JXCY01000007">
    <property type="protein sequence ID" value="KOY75826.1"/>
    <property type="molecule type" value="Genomic_DNA"/>
</dbReference>
<feature type="transmembrane region" description="Helical" evidence="8">
    <location>
        <begin position="160"/>
        <end position="180"/>
    </location>
</feature>
<evidence type="ECO:0000256" key="8">
    <source>
        <dbReference type="SAM" id="Phobius"/>
    </source>
</evidence>
<feature type="transmembrane region" description="Helical" evidence="8">
    <location>
        <begin position="50"/>
        <end position="70"/>
    </location>
</feature>
<dbReference type="PANTHER" id="PTHR34582:SF6">
    <property type="entry name" value="UPF0702 TRANSMEMBRANE PROTEIN YCAP"/>
    <property type="match status" value="1"/>
</dbReference>
<evidence type="ECO:0000256" key="2">
    <source>
        <dbReference type="ARBA" id="ARBA00006448"/>
    </source>
</evidence>
<dbReference type="PATRIC" id="fig|148814.15.peg.1187"/>
<keyword evidence="5 8" id="KW-1133">Transmembrane helix</keyword>
<evidence type="ECO:0000256" key="1">
    <source>
        <dbReference type="ARBA" id="ARBA00004651"/>
    </source>
</evidence>
<evidence type="ECO:0000259" key="9">
    <source>
        <dbReference type="Pfam" id="PF04239"/>
    </source>
</evidence>
<dbReference type="Gene3D" id="3.30.240.20">
    <property type="entry name" value="bsu07140 like domains"/>
    <property type="match status" value="2"/>
</dbReference>
<organism evidence="11 12">
    <name type="scientific">Apilactobacillus kunkeei</name>
    <dbReference type="NCBI Taxonomy" id="148814"/>
    <lineage>
        <taxon>Bacteria</taxon>
        <taxon>Bacillati</taxon>
        <taxon>Bacillota</taxon>
        <taxon>Bacilli</taxon>
        <taxon>Lactobacillales</taxon>
        <taxon>Lactobacillaceae</taxon>
        <taxon>Apilactobacillus</taxon>
    </lineage>
</organism>
<feature type="transmembrane region" description="Helical" evidence="8">
    <location>
        <begin position="15"/>
        <end position="38"/>
    </location>
</feature>
<evidence type="ECO:0000256" key="4">
    <source>
        <dbReference type="ARBA" id="ARBA00022692"/>
    </source>
</evidence>
<evidence type="ECO:0000313" key="11">
    <source>
        <dbReference type="EMBL" id="KOY75826.1"/>
    </source>
</evidence>
<keyword evidence="3" id="KW-1003">Cell membrane</keyword>
<dbReference type="Pfam" id="PF11694">
    <property type="entry name" value="DUF3290"/>
    <property type="match status" value="1"/>
</dbReference>
<evidence type="ECO:0000256" key="6">
    <source>
        <dbReference type="ARBA" id="ARBA00023136"/>
    </source>
</evidence>
<dbReference type="InterPro" id="IPR007353">
    <property type="entry name" value="DUF421"/>
</dbReference>
<proteinExistence type="inferred from homology"/>
<protein>
    <submittedName>
        <fullName evidence="11">Putative membrane protein yetF</fullName>
    </submittedName>
</protein>
<name>A0A0M9DC49_9LACO</name>
<dbReference type="InterPro" id="IPR048454">
    <property type="entry name" value="YetF_N"/>
</dbReference>
<sequence>MDLYSYDYLIHPNTIVTYLLLALAVIVGLMIIFNGFKYMRDRTNLKYRDIFITMILIAILSISIGFSNILQQRNSSSQNSQTTEMVKAISRSKHISTSKIYVSSPQLTNGMTVKVGDKFYQATFNSSFNSYQLQPIQLIPTNITYHDKPSLQIGDLNKEYLVILFKFLIGFVVLVIQINISGKGNLAPSNAVDQIQNYVLGGIIGGMIYNQQISTLQFFIVLLIWSLVIFTSRILSRQFSIFHRIFNGEPQNIITNGIVNVDTALKNGMSAADLAFKLRTKGISNFQDVKSAVLEQNGQLTVTTFGDESLSYPIITDGTVNAEVLEKMGHDMDWIEQLAKDSHKEIAQIYLGQYVEDHLVIIPYPTHKNRPWYYELGERVENFSHNHKLTPESIKNAKALQQLKELSKKRHLGAKSNKDDKKPTNQRGTKGTKQQ</sequence>
<dbReference type="Proteomes" id="UP000037778">
    <property type="component" value="Unassembled WGS sequence"/>
</dbReference>
<dbReference type="InterPro" id="IPR021707">
    <property type="entry name" value="DUF3290"/>
</dbReference>
<comment type="caution">
    <text evidence="11">The sequence shown here is derived from an EMBL/GenBank/DDBJ whole genome shotgun (WGS) entry which is preliminary data.</text>
</comment>
<accession>A0A0M9DC49</accession>
<evidence type="ECO:0000256" key="5">
    <source>
        <dbReference type="ARBA" id="ARBA00022989"/>
    </source>
</evidence>
<dbReference type="GO" id="GO:0005886">
    <property type="term" value="C:plasma membrane"/>
    <property type="evidence" value="ECO:0007669"/>
    <property type="project" value="UniProtKB-SubCell"/>
</dbReference>
<dbReference type="Pfam" id="PF20730">
    <property type="entry name" value="YetF_N"/>
    <property type="match status" value="1"/>
</dbReference>
<dbReference type="InterPro" id="IPR023090">
    <property type="entry name" value="UPF0702_alpha/beta_dom_sf"/>
</dbReference>